<accession>A0ABX1NNN5</accession>
<proteinExistence type="predicted"/>
<protein>
    <submittedName>
        <fullName evidence="1">Uncharacterized protein</fullName>
    </submittedName>
</protein>
<name>A0ABX1NNN5_9RHOO</name>
<reference evidence="1 2" key="1">
    <citation type="submission" date="2019-12" db="EMBL/GenBank/DDBJ databases">
        <title>Comparative genomics gives insights into the taxonomy of the Azoarcus-Aromatoleum group and reveals separate origins of nif in the plant-associated Azoarcus and non-plant-associated Aromatoleum sub-groups.</title>
        <authorList>
            <person name="Lafos M."/>
            <person name="Maluk M."/>
            <person name="Batista M."/>
            <person name="Junghare M."/>
            <person name="Carmona M."/>
            <person name="Faoro H."/>
            <person name="Cruz L.M."/>
            <person name="Battistoni F."/>
            <person name="De Souza E."/>
            <person name="Pedrosa F."/>
            <person name="Chen W.-M."/>
            <person name="Poole P.S."/>
            <person name="Dixon R.A."/>
            <person name="James E.K."/>
        </authorList>
    </citation>
    <scope>NUCLEOTIDE SEQUENCE [LARGE SCALE GENOMIC DNA]</scope>
    <source>
        <strain evidence="1 2">T</strain>
    </source>
</reference>
<evidence type="ECO:0000313" key="2">
    <source>
        <dbReference type="Proteomes" id="UP000634522"/>
    </source>
</evidence>
<dbReference type="EMBL" id="WTVS01000117">
    <property type="protein sequence ID" value="NMG00978.1"/>
    <property type="molecule type" value="Genomic_DNA"/>
</dbReference>
<comment type="caution">
    <text evidence="1">The sequence shown here is derived from an EMBL/GenBank/DDBJ whole genome shotgun (WGS) entry which is preliminary data.</text>
</comment>
<organism evidence="1 2">
    <name type="scientific">Aromatoleum toluolicum</name>
    <dbReference type="NCBI Taxonomy" id="90060"/>
    <lineage>
        <taxon>Bacteria</taxon>
        <taxon>Pseudomonadati</taxon>
        <taxon>Pseudomonadota</taxon>
        <taxon>Betaproteobacteria</taxon>
        <taxon>Rhodocyclales</taxon>
        <taxon>Rhodocyclaceae</taxon>
        <taxon>Aromatoleum</taxon>
    </lineage>
</organism>
<dbReference type="Proteomes" id="UP000634522">
    <property type="component" value="Unassembled WGS sequence"/>
</dbReference>
<sequence>MEENAYKRGIEREVIAIKQADPFIGLLTVDKIYNETLADMKKALATKGQGSRRASRPAVST</sequence>
<gene>
    <name evidence="1" type="ORF">GPA27_26750</name>
</gene>
<dbReference type="RefSeq" id="WP_169143481.1">
    <property type="nucleotide sequence ID" value="NZ_WTVS01000117.1"/>
</dbReference>
<evidence type="ECO:0000313" key="1">
    <source>
        <dbReference type="EMBL" id="NMG00978.1"/>
    </source>
</evidence>
<keyword evidence="2" id="KW-1185">Reference proteome</keyword>